<evidence type="ECO:0000313" key="3">
    <source>
        <dbReference type="Proteomes" id="UP000092583"/>
    </source>
</evidence>
<reference evidence="2 3" key="1">
    <citation type="submission" date="2013-07" db="EMBL/GenBank/DDBJ databases">
        <title>The Genome Sequence of Kwoniella mangroviensis CBS10435.</title>
        <authorList>
            <consortium name="The Broad Institute Genome Sequencing Platform"/>
            <person name="Cuomo C."/>
            <person name="Litvintseva A."/>
            <person name="Chen Y."/>
            <person name="Heitman J."/>
            <person name="Sun S."/>
            <person name="Springer D."/>
            <person name="Dromer F."/>
            <person name="Young S.K."/>
            <person name="Zeng Q."/>
            <person name="Gargeya S."/>
            <person name="Fitzgerald M."/>
            <person name="Abouelleil A."/>
            <person name="Alvarado L."/>
            <person name="Berlin A.M."/>
            <person name="Chapman S.B."/>
            <person name="Dewar J."/>
            <person name="Goldberg J."/>
            <person name="Griggs A."/>
            <person name="Gujja S."/>
            <person name="Hansen M."/>
            <person name="Howarth C."/>
            <person name="Imamovic A."/>
            <person name="Larimer J."/>
            <person name="McCowan C."/>
            <person name="Murphy C."/>
            <person name="Pearson M."/>
            <person name="Priest M."/>
            <person name="Roberts A."/>
            <person name="Saif S."/>
            <person name="Shea T."/>
            <person name="Sykes S."/>
            <person name="Wortman J."/>
            <person name="Nusbaum C."/>
            <person name="Birren B."/>
        </authorList>
    </citation>
    <scope>NUCLEOTIDE SEQUENCE [LARGE SCALE GENOMIC DNA]</scope>
    <source>
        <strain evidence="2 3">CBS 10435</strain>
    </source>
</reference>
<reference evidence="3" key="2">
    <citation type="submission" date="2013-12" db="EMBL/GenBank/DDBJ databases">
        <title>Evolution of pathogenesis and genome organization in the Tremellales.</title>
        <authorList>
            <person name="Cuomo C."/>
            <person name="Litvintseva A."/>
            <person name="Heitman J."/>
            <person name="Chen Y."/>
            <person name="Sun S."/>
            <person name="Springer D."/>
            <person name="Dromer F."/>
            <person name="Young S."/>
            <person name="Zeng Q."/>
            <person name="Chapman S."/>
            <person name="Gujja S."/>
            <person name="Saif S."/>
            <person name="Birren B."/>
        </authorList>
    </citation>
    <scope>NUCLEOTIDE SEQUENCE [LARGE SCALE GENOMIC DNA]</scope>
    <source>
        <strain evidence="3">CBS 10435</strain>
    </source>
</reference>
<sequence>MPRASLRRSGTSESGDNDTGHIVRDWTVSRGPNATLKITLRPSEGESDLIDAIVTAFKLPEDAGDYHYLEQTVYGWMSDG</sequence>
<name>A0A1B9IHZ4_9TREE</name>
<evidence type="ECO:0000313" key="2">
    <source>
        <dbReference type="EMBL" id="OCF55162.1"/>
    </source>
</evidence>
<gene>
    <name evidence="2" type="ORF">L486_07274</name>
</gene>
<organism evidence="2 3">
    <name type="scientific">Kwoniella mangroviensis CBS 10435</name>
    <dbReference type="NCBI Taxonomy" id="1331196"/>
    <lineage>
        <taxon>Eukaryota</taxon>
        <taxon>Fungi</taxon>
        <taxon>Dikarya</taxon>
        <taxon>Basidiomycota</taxon>
        <taxon>Agaricomycotina</taxon>
        <taxon>Tremellomycetes</taxon>
        <taxon>Tremellales</taxon>
        <taxon>Cryptococcaceae</taxon>
        <taxon>Kwoniella</taxon>
    </lineage>
</organism>
<keyword evidence="3" id="KW-1185">Reference proteome</keyword>
<dbReference type="Proteomes" id="UP000092583">
    <property type="component" value="Unassembled WGS sequence"/>
</dbReference>
<accession>A0A1B9IHZ4</accession>
<dbReference type="AlphaFoldDB" id="A0A1B9IHZ4"/>
<feature type="region of interest" description="Disordered" evidence="1">
    <location>
        <begin position="1"/>
        <end position="26"/>
    </location>
</feature>
<proteinExistence type="predicted"/>
<protein>
    <submittedName>
        <fullName evidence="2">Uncharacterized protein</fullName>
    </submittedName>
</protein>
<dbReference type="EMBL" id="KI669467">
    <property type="protein sequence ID" value="OCF55162.1"/>
    <property type="molecule type" value="Genomic_DNA"/>
</dbReference>
<evidence type="ECO:0000256" key="1">
    <source>
        <dbReference type="SAM" id="MobiDB-lite"/>
    </source>
</evidence>